<dbReference type="PROSITE" id="PS51186">
    <property type="entry name" value="GNAT"/>
    <property type="match status" value="1"/>
</dbReference>
<comment type="caution">
    <text evidence="2">The sequence shown here is derived from an EMBL/GenBank/DDBJ whole genome shotgun (WGS) entry which is preliminary data.</text>
</comment>
<accession>A0A3E0HQ90</accession>
<dbReference type="Gene3D" id="3.40.630.30">
    <property type="match status" value="1"/>
</dbReference>
<keyword evidence="3" id="KW-1185">Reference proteome</keyword>
<keyword evidence="2" id="KW-0808">Transferase</keyword>
<evidence type="ECO:0000313" key="3">
    <source>
        <dbReference type="Proteomes" id="UP000256269"/>
    </source>
</evidence>
<name>A0A3E0HQ90_9PSEU</name>
<feature type="domain" description="N-acetyltransferase" evidence="1">
    <location>
        <begin position="26"/>
        <end position="187"/>
    </location>
</feature>
<dbReference type="AlphaFoldDB" id="A0A3E0HQ90"/>
<evidence type="ECO:0000259" key="1">
    <source>
        <dbReference type="PROSITE" id="PS51186"/>
    </source>
</evidence>
<protein>
    <submittedName>
        <fullName evidence="2">RimJ/RimL family protein N-acetyltransferase</fullName>
    </submittedName>
</protein>
<dbReference type="InterPro" id="IPR000182">
    <property type="entry name" value="GNAT_dom"/>
</dbReference>
<reference evidence="2 3" key="1">
    <citation type="submission" date="2018-08" db="EMBL/GenBank/DDBJ databases">
        <title>Genomic Encyclopedia of Archaeal and Bacterial Type Strains, Phase II (KMG-II): from individual species to whole genera.</title>
        <authorList>
            <person name="Goeker M."/>
        </authorList>
    </citation>
    <scope>NUCLEOTIDE SEQUENCE [LARGE SCALE GENOMIC DNA]</scope>
    <source>
        <strain evidence="2 3">DSM 45791</strain>
    </source>
</reference>
<dbReference type="Proteomes" id="UP000256269">
    <property type="component" value="Unassembled WGS sequence"/>
</dbReference>
<evidence type="ECO:0000313" key="2">
    <source>
        <dbReference type="EMBL" id="REH48551.1"/>
    </source>
</evidence>
<dbReference type="InterPro" id="IPR051531">
    <property type="entry name" value="N-acetyltransferase"/>
</dbReference>
<dbReference type="SUPFAM" id="SSF55729">
    <property type="entry name" value="Acyl-CoA N-acyltransferases (Nat)"/>
    <property type="match status" value="1"/>
</dbReference>
<dbReference type="EMBL" id="QUNO01000005">
    <property type="protein sequence ID" value="REH48551.1"/>
    <property type="molecule type" value="Genomic_DNA"/>
</dbReference>
<dbReference type="Pfam" id="PF13302">
    <property type="entry name" value="Acetyltransf_3"/>
    <property type="match status" value="1"/>
</dbReference>
<proteinExistence type="predicted"/>
<organism evidence="2 3">
    <name type="scientific">Kutzneria buriramensis</name>
    <dbReference type="NCBI Taxonomy" id="1045776"/>
    <lineage>
        <taxon>Bacteria</taxon>
        <taxon>Bacillati</taxon>
        <taxon>Actinomycetota</taxon>
        <taxon>Actinomycetes</taxon>
        <taxon>Pseudonocardiales</taxon>
        <taxon>Pseudonocardiaceae</taxon>
        <taxon>Kutzneria</taxon>
    </lineage>
</organism>
<dbReference type="InterPro" id="IPR016181">
    <property type="entry name" value="Acyl_CoA_acyltransferase"/>
</dbReference>
<gene>
    <name evidence="2" type="ORF">BCF44_105410</name>
</gene>
<dbReference type="GO" id="GO:0016747">
    <property type="term" value="F:acyltransferase activity, transferring groups other than amino-acyl groups"/>
    <property type="evidence" value="ECO:0007669"/>
    <property type="project" value="InterPro"/>
</dbReference>
<sequence>MSNRYVWHCCGMNPFASPLVLTGNGLLLRDFTDADLPAMIDVFDDPDVALRTPIASPFDLAAARDYLAAMRRSRAEENRLHLAITRPGEDLPLGMVFLRPALCMAGYVVGKAHRRQGLAVRAGQVITEFALRTVGLPHVLLEIEPDNLGSQQVARALGARLSDAAPIEVTSKGRAIRLDTWIIEPGEFG</sequence>
<dbReference type="PANTHER" id="PTHR43792">
    <property type="entry name" value="GNAT FAMILY, PUTATIVE (AFU_ORTHOLOGUE AFUA_3G00765)-RELATED-RELATED"/>
    <property type="match status" value="1"/>
</dbReference>